<protein>
    <submittedName>
        <fullName evidence="1">Uncharacterized protein</fullName>
    </submittedName>
</protein>
<name>W7IW55_9PSEU</name>
<organism evidence="1 2">
    <name type="scientific">Actinokineospora spheciospongiae</name>
    <dbReference type="NCBI Taxonomy" id="909613"/>
    <lineage>
        <taxon>Bacteria</taxon>
        <taxon>Bacillati</taxon>
        <taxon>Actinomycetota</taxon>
        <taxon>Actinomycetes</taxon>
        <taxon>Pseudonocardiales</taxon>
        <taxon>Pseudonocardiaceae</taxon>
        <taxon>Actinokineospora</taxon>
    </lineage>
</organism>
<accession>W7IW55</accession>
<comment type="caution">
    <text evidence="1">The sequence shown here is derived from an EMBL/GenBank/DDBJ whole genome shotgun (WGS) entry which is preliminary data.</text>
</comment>
<sequence>MTPTTAFGRALGLSGLAVRVDDRHVLVRLGPWRLRRSCDRLAEVGGRPRGPAAVAAALLAAVCGRDHVVCVRFRHGVRGGRGPRTIVVGVDDPRGLTRMLRQHIEAREVGTGAGTGTRS</sequence>
<dbReference type="EMBL" id="AYXG01000246">
    <property type="protein sequence ID" value="EWC58239.1"/>
    <property type="molecule type" value="Genomic_DNA"/>
</dbReference>
<proteinExistence type="predicted"/>
<reference evidence="1 2" key="1">
    <citation type="journal article" date="2014" name="Genome Announc.">
        <title>Draft Genome Sequence of the Antitrypanosomally Active Sponge-Associated Bacterium Actinokineospora sp. Strain EG49.</title>
        <authorList>
            <person name="Harjes J."/>
            <person name="Ryu T."/>
            <person name="Abdelmohsen U.R."/>
            <person name="Moitinho-Silva L."/>
            <person name="Horn H."/>
            <person name="Ravasi T."/>
            <person name="Hentschel U."/>
        </authorList>
    </citation>
    <scope>NUCLEOTIDE SEQUENCE [LARGE SCALE GENOMIC DNA]</scope>
    <source>
        <strain evidence="1 2">EG49</strain>
    </source>
</reference>
<dbReference type="Proteomes" id="UP000019277">
    <property type="component" value="Unassembled WGS sequence"/>
</dbReference>
<keyword evidence="2" id="KW-1185">Reference proteome</keyword>
<gene>
    <name evidence="1" type="ORF">UO65_6500</name>
</gene>
<dbReference type="AlphaFoldDB" id="W7IW55"/>
<dbReference type="STRING" id="909613.UO65_6500"/>
<evidence type="ECO:0000313" key="2">
    <source>
        <dbReference type="Proteomes" id="UP000019277"/>
    </source>
</evidence>
<dbReference type="RefSeq" id="WP_035290426.1">
    <property type="nucleotide sequence ID" value="NZ_AYXG01000246.1"/>
</dbReference>
<evidence type="ECO:0000313" key="1">
    <source>
        <dbReference type="EMBL" id="EWC58239.1"/>
    </source>
</evidence>